<keyword evidence="1" id="KW-0547">Nucleotide-binding</keyword>
<dbReference type="AlphaFoldDB" id="A0A1Q5SSF0"/>
<evidence type="ECO:0000256" key="2">
    <source>
        <dbReference type="ARBA" id="ARBA00022801"/>
    </source>
</evidence>
<dbReference type="SMART" id="SM00490">
    <property type="entry name" value="HELICc"/>
    <property type="match status" value="1"/>
</dbReference>
<dbReference type="PROSITE" id="PS51194">
    <property type="entry name" value="HELICASE_CTER"/>
    <property type="match status" value="1"/>
</dbReference>
<dbReference type="PANTHER" id="PTHR45626">
    <property type="entry name" value="TRANSCRIPTION TERMINATION FACTOR 2-RELATED"/>
    <property type="match status" value="1"/>
</dbReference>
<dbReference type="SUPFAM" id="SSF52540">
    <property type="entry name" value="P-loop containing nucleoside triphosphate hydrolases"/>
    <property type="match status" value="1"/>
</dbReference>
<evidence type="ECO:0000313" key="6">
    <source>
        <dbReference type="Proteomes" id="UP000186955"/>
    </source>
</evidence>
<dbReference type="Proteomes" id="UP000186955">
    <property type="component" value="Unassembled WGS sequence"/>
</dbReference>
<evidence type="ECO:0000313" key="5">
    <source>
        <dbReference type="EMBL" id="OKO90882.1"/>
    </source>
</evidence>
<evidence type="ECO:0000256" key="3">
    <source>
        <dbReference type="ARBA" id="ARBA00022840"/>
    </source>
</evidence>
<proteinExistence type="predicted"/>
<dbReference type="CDD" id="cd18793">
    <property type="entry name" value="SF2_C_SNF"/>
    <property type="match status" value="1"/>
</dbReference>
<evidence type="ECO:0000259" key="4">
    <source>
        <dbReference type="PROSITE" id="PS51194"/>
    </source>
</evidence>
<dbReference type="GO" id="GO:0005737">
    <property type="term" value="C:cytoplasm"/>
    <property type="evidence" value="ECO:0007669"/>
    <property type="project" value="TreeGrafter"/>
</dbReference>
<feature type="domain" description="Helicase C-terminal" evidence="4">
    <location>
        <begin position="150"/>
        <end position="314"/>
    </location>
</feature>
<dbReference type="STRING" id="1316194.A0A1Q5SSF0"/>
<gene>
    <name evidence="5" type="ORF">PENSUB_13183</name>
</gene>
<dbReference type="Gene3D" id="3.40.50.300">
    <property type="entry name" value="P-loop containing nucleotide triphosphate hydrolases"/>
    <property type="match status" value="1"/>
</dbReference>
<dbReference type="GO" id="GO:0008094">
    <property type="term" value="F:ATP-dependent activity, acting on DNA"/>
    <property type="evidence" value="ECO:0007669"/>
    <property type="project" value="TreeGrafter"/>
</dbReference>
<dbReference type="GO" id="GO:0005634">
    <property type="term" value="C:nucleus"/>
    <property type="evidence" value="ECO:0007669"/>
    <property type="project" value="TreeGrafter"/>
</dbReference>
<dbReference type="EMBL" id="MNBE01000756">
    <property type="protein sequence ID" value="OKO90882.1"/>
    <property type="molecule type" value="Genomic_DNA"/>
</dbReference>
<dbReference type="InterPro" id="IPR001650">
    <property type="entry name" value="Helicase_C-like"/>
</dbReference>
<dbReference type="GO" id="GO:0016787">
    <property type="term" value="F:hydrolase activity"/>
    <property type="evidence" value="ECO:0007669"/>
    <property type="project" value="UniProtKB-KW"/>
</dbReference>
<dbReference type="InterPro" id="IPR050628">
    <property type="entry name" value="SNF2_RAD54_helicase_TF"/>
</dbReference>
<sequence length="368" mass="41538">MWDFARLYKAWSEERVLPWEFTKVPYALVNPAMLVKLVPNGNITPSLSHDCFPFLFRACIMMRSMGDQIIGLDRKEIVIGAEIPPIKVMTVEVRYGLMNQLEHNARYRALIQALSSSGEVDDGANDLDQTAGRQNIDVTRQLALLGFNLLLDDFLRGVDGKDTVSEAIAKLIGAPDYGFTAFWSPIICWMVEMVLRRLGIRSVSITAAKSQDERNDAVLEFTTPDNLCQVMNTTYNCGGTGLNLYGCCSIVILLEPAPNFNLETQAIGRVHRIGQTRPQKAYRILQDHMINRAITSNNFRKMLLQLAAQYPDLFDQELQARVAELEAKRKGKLRDHKRADLLNNICQPEWIGALITTCNMQSDIYLHA</sequence>
<keyword evidence="6" id="KW-1185">Reference proteome</keyword>
<comment type="caution">
    <text evidence="5">The sequence shown here is derived from an EMBL/GenBank/DDBJ whole genome shotgun (WGS) entry which is preliminary data.</text>
</comment>
<protein>
    <recommendedName>
        <fullName evidence="4">Helicase C-terminal domain-containing protein</fullName>
    </recommendedName>
</protein>
<evidence type="ECO:0000256" key="1">
    <source>
        <dbReference type="ARBA" id="ARBA00022741"/>
    </source>
</evidence>
<reference evidence="5 6" key="1">
    <citation type="submission" date="2016-10" db="EMBL/GenBank/DDBJ databases">
        <title>Genome sequence of the ascomycete fungus Penicillium subrubescens.</title>
        <authorList>
            <person name="De Vries R.P."/>
            <person name="Peng M."/>
            <person name="Dilokpimol A."/>
            <person name="Hilden K."/>
            <person name="Makela M.R."/>
            <person name="Grigoriev I."/>
            <person name="Riley R."/>
            <person name="Granchi Z."/>
        </authorList>
    </citation>
    <scope>NUCLEOTIDE SEQUENCE [LARGE SCALE GENOMIC DNA]</scope>
    <source>
        <strain evidence="5 6">CBS 132785</strain>
    </source>
</reference>
<keyword evidence="3" id="KW-0067">ATP-binding</keyword>
<dbReference type="InterPro" id="IPR049730">
    <property type="entry name" value="SNF2/RAD54-like_C"/>
</dbReference>
<keyword evidence="2" id="KW-0378">Hydrolase</keyword>
<dbReference type="InterPro" id="IPR027417">
    <property type="entry name" value="P-loop_NTPase"/>
</dbReference>
<organism evidence="5 6">
    <name type="scientific">Penicillium subrubescens</name>
    <dbReference type="NCBI Taxonomy" id="1316194"/>
    <lineage>
        <taxon>Eukaryota</taxon>
        <taxon>Fungi</taxon>
        <taxon>Dikarya</taxon>
        <taxon>Ascomycota</taxon>
        <taxon>Pezizomycotina</taxon>
        <taxon>Eurotiomycetes</taxon>
        <taxon>Eurotiomycetidae</taxon>
        <taxon>Eurotiales</taxon>
        <taxon>Aspergillaceae</taxon>
        <taxon>Penicillium</taxon>
    </lineage>
</organism>
<dbReference type="Pfam" id="PF00271">
    <property type="entry name" value="Helicase_C"/>
    <property type="match status" value="1"/>
</dbReference>
<name>A0A1Q5SSF0_9EURO</name>
<dbReference type="GO" id="GO:0005524">
    <property type="term" value="F:ATP binding"/>
    <property type="evidence" value="ECO:0007669"/>
    <property type="project" value="UniProtKB-KW"/>
</dbReference>
<accession>A0A1Q5SSF0</accession>
<dbReference type="PANTHER" id="PTHR45626:SF16">
    <property type="entry name" value="ATP-DEPENDENT HELICASE ULS1"/>
    <property type="match status" value="1"/>
</dbReference>
<dbReference type="GO" id="GO:0000724">
    <property type="term" value="P:double-strand break repair via homologous recombination"/>
    <property type="evidence" value="ECO:0007669"/>
    <property type="project" value="TreeGrafter"/>
</dbReference>